<dbReference type="Pfam" id="PF01266">
    <property type="entry name" value="DAO"/>
    <property type="match status" value="1"/>
</dbReference>
<comment type="caution">
    <text evidence="8">The sequence shown here is derived from an EMBL/GenBank/DDBJ whole genome shotgun (WGS) entry which is preliminary data.</text>
</comment>
<comment type="similarity">
    <text evidence="2">Belongs to the DAMOX/DASOX family.</text>
</comment>
<dbReference type="SUPFAM" id="SSF51971">
    <property type="entry name" value="Nucleotide-binding domain"/>
    <property type="match status" value="1"/>
</dbReference>
<dbReference type="PANTHER" id="PTHR11530:SF11">
    <property type="entry name" value="D-ASPARTATE OXIDASE"/>
    <property type="match status" value="1"/>
</dbReference>
<feature type="binding site" evidence="6">
    <location>
        <position position="169"/>
    </location>
    <ligand>
        <name>FAD</name>
        <dbReference type="ChEBI" id="CHEBI:57692"/>
    </ligand>
</feature>
<dbReference type="OrthoDB" id="2015447at2759"/>
<feature type="binding site" evidence="6">
    <location>
        <position position="350"/>
    </location>
    <ligand>
        <name>D-dopa</name>
        <dbReference type="ChEBI" id="CHEBI:149689"/>
    </ligand>
</feature>
<dbReference type="PANTHER" id="PTHR11530">
    <property type="entry name" value="D-AMINO ACID OXIDASE"/>
    <property type="match status" value="1"/>
</dbReference>
<dbReference type="PIRSF" id="PIRSF000189">
    <property type="entry name" value="D-aa_oxidase"/>
    <property type="match status" value="1"/>
</dbReference>
<keyword evidence="4 6" id="KW-0274">FAD</keyword>
<protein>
    <recommendedName>
        <fullName evidence="7">FAD dependent oxidoreductase domain-containing protein</fullName>
    </recommendedName>
</protein>
<dbReference type="InterPro" id="IPR023209">
    <property type="entry name" value="DAO"/>
</dbReference>
<feature type="binding site" evidence="6">
    <location>
        <position position="317"/>
    </location>
    <ligand>
        <name>D-dopa</name>
        <dbReference type="ChEBI" id="CHEBI:149689"/>
    </ligand>
</feature>
<proteinExistence type="inferred from homology"/>
<dbReference type="EMBL" id="MU150385">
    <property type="protein sequence ID" value="KAF9457141.1"/>
    <property type="molecule type" value="Genomic_DNA"/>
</dbReference>
<organism evidence="8 9">
    <name type="scientific">Collybia nuda</name>
    <dbReference type="NCBI Taxonomy" id="64659"/>
    <lineage>
        <taxon>Eukaryota</taxon>
        <taxon>Fungi</taxon>
        <taxon>Dikarya</taxon>
        <taxon>Basidiomycota</taxon>
        <taxon>Agaricomycotina</taxon>
        <taxon>Agaricomycetes</taxon>
        <taxon>Agaricomycetidae</taxon>
        <taxon>Agaricales</taxon>
        <taxon>Tricholomatineae</taxon>
        <taxon>Clitocybaceae</taxon>
        <taxon>Collybia</taxon>
    </lineage>
</organism>
<evidence type="ECO:0000313" key="9">
    <source>
        <dbReference type="Proteomes" id="UP000807353"/>
    </source>
</evidence>
<dbReference type="GO" id="GO:0071949">
    <property type="term" value="F:FAD binding"/>
    <property type="evidence" value="ECO:0007669"/>
    <property type="project" value="InterPro"/>
</dbReference>
<keyword evidence="3" id="KW-0285">Flavoprotein</keyword>
<dbReference type="GO" id="GO:0019478">
    <property type="term" value="P:D-amino acid catabolic process"/>
    <property type="evidence" value="ECO:0007669"/>
    <property type="project" value="TreeGrafter"/>
</dbReference>
<dbReference type="GO" id="GO:0005737">
    <property type="term" value="C:cytoplasm"/>
    <property type="evidence" value="ECO:0007669"/>
    <property type="project" value="TreeGrafter"/>
</dbReference>
<evidence type="ECO:0000256" key="5">
    <source>
        <dbReference type="ARBA" id="ARBA00023002"/>
    </source>
</evidence>
<comment type="cofactor">
    <cofactor evidence="1 6">
        <name>FAD</name>
        <dbReference type="ChEBI" id="CHEBI:57692"/>
    </cofactor>
</comment>
<evidence type="ECO:0000313" key="8">
    <source>
        <dbReference type="EMBL" id="KAF9457141.1"/>
    </source>
</evidence>
<dbReference type="InterPro" id="IPR006076">
    <property type="entry name" value="FAD-dep_OxRdtase"/>
</dbReference>
<keyword evidence="5" id="KW-0560">Oxidoreductase</keyword>
<keyword evidence="9" id="KW-1185">Reference proteome</keyword>
<feature type="binding site" evidence="6">
    <location>
        <position position="246"/>
    </location>
    <ligand>
        <name>D-dopa</name>
        <dbReference type="ChEBI" id="CHEBI:149689"/>
    </ligand>
</feature>
<dbReference type="PROSITE" id="PS00677">
    <property type="entry name" value="DAO"/>
    <property type="match status" value="1"/>
</dbReference>
<accession>A0A9P5XX14</accession>
<feature type="binding site" evidence="6">
    <location>
        <begin position="52"/>
        <end position="53"/>
    </location>
    <ligand>
        <name>FAD</name>
        <dbReference type="ChEBI" id="CHEBI:57692"/>
    </ligand>
</feature>
<dbReference type="Gene3D" id="3.30.9.10">
    <property type="entry name" value="D-Amino Acid Oxidase, subunit A, domain 2"/>
    <property type="match status" value="1"/>
</dbReference>
<evidence type="ECO:0000256" key="4">
    <source>
        <dbReference type="ARBA" id="ARBA00022827"/>
    </source>
</evidence>
<reference evidence="8" key="1">
    <citation type="submission" date="2020-11" db="EMBL/GenBank/DDBJ databases">
        <authorList>
            <consortium name="DOE Joint Genome Institute"/>
            <person name="Ahrendt S."/>
            <person name="Riley R."/>
            <person name="Andreopoulos W."/>
            <person name="Labutti K."/>
            <person name="Pangilinan J."/>
            <person name="Ruiz-Duenas F.J."/>
            <person name="Barrasa J.M."/>
            <person name="Sanchez-Garcia M."/>
            <person name="Camarero S."/>
            <person name="Miyauchi S."/>
            <person name="Serrano A."/>
            <person name="Linde D."/>
            <person name="Babiker R."/>
            <person name="Drula E."/>
            <person name="Ayuso-Fernandez I."/>
            <person name="Pacheco R."/>
            <person name="Padilla G."/>
            <person name="Ferreira P."/>
            <person name="Barriuso J."/>
            <person name="Kellner H."/>
            <person name="Castanera R."/>
            <person name="Alfaro M."/>
            <person name="Ramirez L."/>
            <person name="Pisabarro A.G."/>
            <person name="Kuo A."/>
            <person name="Tritt A."/>
            <person name="Lipzen A."/>
            <person name="He G."/>
            <person name="Yan M."/>
            <person name="Ng V."/>
            <person name="Cullen D."/>
            <person name="Martin F."/>
            <person name="Rosso M.-N."/>
            <person name="Henrissat B."/>
            <person name="Hibbett D."/>
            <person name="Martinez A.T."/>
            <person name="Grigoriev I.V."/>
        </authorList>
    </citation>
    <scope>NUCLEOTIDE SEQUENCE</scope>
    <source>
        <strain evidence="8">CBS 247.69</strain>
    </source>
</reference>
<evidence type="ECO:0000259" key="7">
    <source>
        <dbReference type="Pfam" id="PF01266"/>
    </source>
</evidence>
<evidence type="ECO:0000256" key="6">
    <source>
        <dbReference type="PIRSR" id="PIRSR000189-1"/>
    </source>
</evidence>
<name>A0A9P5XX14_9AGAR</name>
<dbReference type="GO" id="GO:0003884">
    <property type="term" value="F:D-amino-acid oxidase activity"/>
    <property type="evidence" value="ECO:0007669"/>
    <property type="project" value="InterPro"/>
</dbReference>
<dbReference type="SUPFAM" id="SSF54373">
    <property type="entry name" value="FAD-linked reductases, C-terminal domain"/>
    <property type="match status" value="1"/>
</dbReference>
<dbReference type="Proteomes" id="UP000807353">
    <property type="component" value="Unassembled WGS sequence"/>
</dbReference>
<dbReference type="InterPro" id="IPR006181">
    <property type="entry name" value="D-amino_acid_oxidase_CS"/>
</dbReference>
<evidence type="ECO:0000256" key="2">
    <source>
        <dbReference type="ARBA" id="ARBA00006730"/>
    </source>
</evidence>
<dbReference type="Gene3D" id="3.40.50.720">
    <property type="entry name" value="NAD(P)-binding Rossmann-like Domain"/>
    <property type="match status" value="1"/>
</dbReference>
<feature type="domain" description="FAD dependent oxidoreductase" evidence="7">
    <location>
        <begin position="11"/>
        <end position="363"/>
    </location>
</feature>
<dbReference type="AlphaFoldDB" id="A0A9P5XX14"/>
<gene>
    <name evidence="8" type="ORF">BDZ94DRAFT_1326481</name>
</gene>
<evidence type="ECO:0000256" key="1">
    <source>
        <dbReference type="ARBA" id="ARBA00001974"/>
    </source>
</evidence>
<evidence type="ECO:0000256" key="3">
    <source>
        <dbReference type="ARBA" id="ARBA00022630"/>
    </source>
</evidence>
<sequence>MASSIEQVKEIVVLGAGVIGLTTALVIQEKGGYHVTIVAEMLPSDSKSIKYTSHWAGAHHVSLAGDDVRQQNIDRETFKKMWEMSAPGGPAEGCFLRITEEELYCQERIQPDPLGVMPDFKILPRESLILDKVVHGTSFSTLTVDTPVYLNYILGRFLAAGGSIIRGTVQHINQVVEGGVFPFSAGRRGPRSPDAVVVCVGLGARTLGGVEDKNMYPIRGQTVLLRAPWIRFGRTMSEDEKEIWTYVIPRRRGDVIVGGTKGVDDWYPVPRAETTRDILERALVMAPELAPPEIRATRKPTIDDLYSIIIEEGTGLRPARHGGIRLEVEWAELKNDEKKLPIVHNYGHAGSGFQASWGSASIALNLLEGALAE</sequence>